<dbReference type="EMBL" id="LR796609">
    <property type="protein sequence ID" value="CAB4154190.1"/>
    <property type="molecule type" value="Genomic_DNA"/>
</dbReference>
<reference evidence="2" key="1">
    <citation type="submission" date="2020-04" db="EMBL/GenBank/DDBJ databases">
        <authorList>
            <person name="Chiriac C."/>
            <person name="Salcher M."/>
            <person name="Ghai R."/>
            <person name="Kavagutti S V."/>
        </authorList>
    </citation>
    <scope>NUCLEOTIDE SEQUENCE</scope>
</reference>
<sequence>MTVEIEKGIVDFDADANAWFEQYKAALIKIKEWTEVADIARSHLEAALGDAQVGMFGNRPVIRWSVVESKRFDTKRAREILPAQVIDLLEVVSTTRRFTIVRDDE</sequence>
<gene>
    <name evidence="1" type="ORF">UFOVP534_16</name>
    <name evidence="2" type="ORF">UFOVP637_42</name>
</gene>
<protein>
    <submittedName>
        <fullName evidence="2">Uncharacterized protein</fullName>
    </submittedName>
</protein>
<dbReference type="EMBL" id="LR796509">
    <property type="protein sequence ID" value="CAB4148637.1"/>
    <property type="molecule type" value="Genomic_DNA"/>
</dbReference>
<proteinExistence type="predicted"/>
<organism evidence="2">
    <name type="scientific">uncultured Caudovirales phage</name>
    <dbReference type="NCBI Taxonomy" id="2100421"/>
    <lineage>
        <taxon>Viruses</taxon>
        <taxon>Duplodnaviria</taxon>
        <taxon>Heunggongvirae</taxon>
        <taxon>Uroviricota</taxon>
        <taxon>Caudoviricetes</taxon>
        <taxon>Peduoviridae</taxon>
        <taxon>Maltschvirus</taxon>
        <taxon>Maltschvirus maltsch</taxon>
    </lineage>
</organism>
<accession>A0A6J5N3W0</accession>
<evidence type="ECO:0000313" key="2">
    <source>
        <dbReference type="EMBL" id="CAB4154190.1"/>
    </source>
</evidence>
<evidence type="ECO:0000313" key="1">
    <source>
        <dbReference type="EMBL" id="CAB4148637.1"/>
    </source>
</evidence>
<name>A0A6J5N3W0_9CAUD</name>